<dbReference type="OrthoDB" id="9799036at2"/>
<protein>
    <submittedName>
        <fullName evidence="3">Acyl-CoA thioester hydrolase</fullName>
    </submittedName>
</protein>
<dbReference type="PANTHER" id="PTHR31793:SF27">
    <property type="entry name" value="NOVEL THIOESTERASE SUPERFAMILY DOMAIN AND SAPOSIN A-TYPE DOMAIN CONTAINING PROTEIN (0610012H03RIK)"/>
    <property type="match status" value="1"/>
</dbReference>
<dbReference type="CDD" id="cd00586">
    <property type="entry name" value="4HBT"/>
    <property type="match status" value="1"/>
</dbReference>
<evidence type="ECO:0000313" key="4">
    <source>
        <dbReference type="Proteomes" id="UP000224130"/>
    </source>
</evidence>
<reference evidence="3 4" key="1">
    <citation type="submission" date="2017-10" db="EMBL/GenBank/DDBJ databases">
        <title>Sequencing the genomes of 1000 actinobacteria strains.</title>
        <authorList>
            <person name="Klenk H.-P."/>
        </authorList>
    </citation>
    <scope>NUCLEOTIDE SEQUENCE [LARGE SCALE GENOMIC DNA]</scope>
    <source>
        <strain evidence="3 4">DSM 21863</strain>
    </source>
</reference>
<accession>A0A2A9EVS8</accession>
<dbReference type="InterPro" id="IPR029069">
    <property type="entry name" value="HotDog_dom_sf"/>
</dbReference>
<dbReference type="GO" id="GO:0047617">
    <property type="term" value="F:fatty acyl-CoA hydrolase activity"/>
    <property type="evidence" value="ECO:0007669"/>
    <property type="project" value="TreeGrafter"/>
</dbReference>
<proteinExistence type="inferred from homology"/>
<dbReference type="Proteomes" id="UP000224130">
    <property type="component" value="Unassembled WGS sequence"/>
</dbReference>
<dbReference type="InterPro" id="IPR050563">
    <property type="entry name" value="4-hydroxybenzoyl-CoA_TE"/>
</dbReference>
<gene>
    <name evidence="3" type="ORF">ATJ88_1675</name>
</gene>
<dbReference type="SUPFAM" id="SSF54637">
    <property type="entry name" value="Thioesterase/thiol ester dehydrase-isomerase"/>
    <property type="match status" value="1"/>
</dbReference>
<dbReference type="RefSeq" id="WP_098463427.1">
    <property type="nucleotide sequence ID" value="NZ_PDJJ01000001.1"/>
</dbReference>
<sequence>MPRARHPFALRWNDNDQYGHVNNTVYYQAMDTAVNTWMIREAGLDPAGDVRGYCVASSCEFRAPVSYPADDLEVLVGVARVGTTSITWDLPITRAGGHDPVAVGRFTHVFVDAVTQRPVPVPAAIRAAVVEQLGTPEA</sequence>
<comment type="similarity">
    <text evidence="1">Belongs to the 4-hydroxybenzoyl-CoA thioesterase family.</text>
</comment>
<evidence type="ECO:0000256" key="1">
    <source>
        <dbReference type="ARBA" id="ARBA00005953"/>
    </source>
</evidence>
<dbReference type="AlphaFoldDB" id="A0A2A9EVS8"/>
<keyword evidence="4" id="KW-1185">Reference proteome</keyword>
<name>A0A2A9EVS8_9MICO</name>
<dbReference type="EMBL" id="PDJJ01000001">
    <property type="protein sequence ID" value="PFG42998.1"/>
    <property type="molecule type" value="Genomic_DNA"/>
</dbReference>
<organism evidence="3 4">
    <name type="scientific">Isoptericola jiangsuensis</name>
    <dbReference type="NCBI Taxonomy" id="548579"/>
    <lineage>
        <taxon>Bacteria</taxon>
        <taxon>Bacillati</taxon>
        <taxon>Actinomycetota</taxon>
        <taxon>Actinomycetes</taxon>
        <taxon>Micrococcales</taxon>
        <taxon>Promicromonosporaceae</taxon>
        <taxon>Isoptericola</taxon>
    </lineage>
</organism>
<dbReference type="PANTHER" id="PTHR31793">
    <property type="entry name" value="4-HYDROXYBENZOYL-COA THIOESTERASE FAMILY MEMBER"/>
    <property type="match status" value="1"/>
</dbReference>
<evidence type="ECO:0000256" key="2">
    <source>
        <dbReference type="ARBA" id="ARBA00022801"/>
    </source>
</evidence>
<dbReference type="Pfam" id="PF13279">
    <property type="entry name" value="4HBT_2"/>
    <property type="match status" value="1"/>
</dbReference>
<evidence type="ECO:0000313" key="3">
    <source>
        <dbReference type="EMBL" id="PFG42998.1"/>
    </source>
</evidence>
<dbReference type="Gene3D" id="3.10.129.10">
    <property type="entry name" value="Hotdog Thioesterase"/>
    <property type="match status" value="1"/>
</dbReference>
<comment type="caution">
    <text evidence="3">The sequence shown here is derived from an EMBL/GenBank/DDBJ whole genome shotgun (WGS) entry which is preliminary data.</text>
</comment>
<keyword evidence="2 3" id="KW-0378">Hydrolase</keyword>